<sequence>MITGKGPPQIVAAFFCYMRYIYLLPAVFMDEYSKKYRITVK</sequence>
<protein>
    <submittedName>
        <fullName evidence="2">Uncharacterized protein</fullName>
    </submittedName>
</protein>
<keyword evidence="3" id="KW-1185">Reference proteome</keyword>
<accession>A0A2C6MEA2</accession>
<evidence type="ECO:0000313" key="2">
    <source>
        <dbReference type="EMBL" id="PHJ39639.1"/>
    </source>
</evidence>
<name>A0A2C6MEA2_9FIRM</name>
<gene>
    <name evidence="2" type="ORF">P378_02085</name>
</gene>
<dbReference type="AlphaFoldDB" id="A0A2C6MEA2"/>
<reference evidence="2 3" key="1">
    <citation type="submission" date="2013-09" db="EMBL/GenBank/DDBJ databases">
        <title>Biodegradation of hydrocarbons in the deep terrestrial subsurface : characterization of a microbial consortium composed of two Desulfotomaculum species originating from a deep geological formation.</title>
        <authorList>
            <person name="Aullo T."/>
            <person name="Berlendis S."/>
            <person name="Lascourreges J.-F."/>
            <person name="Dessort D."/>
            <person name="Saint-Laurent S."/>
            <person name="Schraauwers B."/>
            <person name="Mas J."/>
            <person name="Magot M."/>
            <person name="Ranchou-Peyruse A."/>
        </authorList>
    </citation>
    <scope>NUCLEOTIDE SEQUENCE [LARGE SCALE GENOMIC DNA]</scope>
    <source>
        <strain evidence="2 3">Bs107</strain>
    </source>
</reference>
<keyword evidence="1" id="KW-0812">Transmembrane</keyword>
<comment type="caution">
    <text evidence="2">The sequence shown here is derived from an EMBL/GenBank/DDBJ whole genome shotgun (WGS) entry which is preliminary data.</text>
</comment>
<feature type="transmembrane region" description="Helical" evidence="1">
    <location>
        <begin position="6"/>
        <end position="28"/>
    </location>
</feature>
<dbReference type="EMBL" id="AWQQ01000017">
    <property type="protein sequence ID" value="PHJ39639.1"/>
    <property type="molecule type" value="Genomic_DNA"/>
</dbReference>
<evidence type="ECO:0000256" key="1">
    <source>
        <dbReference type="SAM" id="Phobius"/>
    </source>
</evidence>
<keyword evidence="1" id="KW-0472">Membrane</keyword>
<proteinExistence type="predicted"/>
<dbReference type="Proteomes" id="UP000222564">
    <property type="component" value="Unassembled WGS sequence"/>
</dbReference>
<keyword evidence="1" id="KW-1133">Transmembrane helix</keyword>
<evidence type="ECO:0000313" key="3">
    <source>
        <dbReference type="Proteomes" id="UP000222564"/>
    </source>
</evidence>
<organism evidence="2 3">
    <name type="scientific">Desulforamulus profundi</name>
    <dbReference type="NCBI Taxonomy" id="1383067"/>
    <lineage>
        <taxon>Bacteria</taxon>
        <taxon>Bacillati</taxon>
        <taxon>Bacillota</taxon>
        <taxon>Clostridia</taxon>
        <taxon>Eubacteriales</taxon>
        <taxon>Peptococcaceae</taxon>
        <taxon>Desulforamulus</taxon>
    </lineage>
</organism>